<dbReference type="InterPro" id="IPR058625">
    <property type="entry name" value="MdtA-like_BSH"/>
</dbReference>
<accession>A0A370LAL0</accession>
<dbReference type="InterPro" id="IPR058626">
    <property type="entry name" value="MdtA-like_b-barrel"/>
</dbReference>
<keyword evidence="7" id="KW-0175">Coiled coil</keyword>
<dbReference type="GO" id="GO:0030313">
    <property type="term" value="C:cell envelope"/>
    <property type="evidence" value="ECO:0007669"/>
    <property type="project" value="UniProtKB-SubCell"/>
</dbReference>
<keyword evidence="4" id="KW-1003">Cell membrane</keyword>
<dbReference type="NCBIfam" id="TIGR01730">
    <property type="entry name" value="RND_mfp"/>
    <property type="match status" value="1"/>
</dbReference>
<evidence type="ECO:0000259" key="10">
    <source>
        <dbReference type="Pfam" id="PF25944"/>
    </source>
</evidence>
<keyword evidence="5" id="KW-0997">Cell inner membrane</keyword>
<evidence type="ECO:0000313" key="12">
    <source>
        <dbReference type="EMBL" id="RDJ28337.1"/>
    </source>
</evidence>
<evidence type="ECO:0000256" key="4">
    <source>
        <dbReference type="ARBA" id="ARBA00022475"/>
    </source>
</evidence>
<evidence type="ECO:0000259" key="11">
    <source>
        <dbReference type="Pfam" id="PF25967"/>
    </source>
</evidence>
<dbReference type="FunFam" id="2.40.420.20:FF:000001">
    <property type="entry name" value="Efflux RND transporter periplasmic adaptor subunit"/>
    <property type="match status" value="1"/>
</dbReference>
<comment type="caution">
    <text evidence="12">The sequence shown here is derived from an EMBL/GenBank/DDBJ whole genome shotgun (WGS) entry which is preliminary data.</text>
</comment>
<dbReference type="Gene3D" id="1.10.287.470">
    <property type="entry name" value="Helix hairpin bin"/>
    <property type="match status" value="1"/>
</dbReference>
<protein>
    <submittedName>
        <fullName evidence="12">Efflux RND transporter periplasmic adaptor subunit</fullName>
    </submittedName>
</protein>
<dbReference type="Pfam" id="PF25876">
    <property type="entry name" value="HH_MFP_RND"/>
    <property type="match status" value="1"/>
</dbReference>
<evidence type="ECO:0000256" key="5">
    <source>
        <dbReference type="ARBA" id="ARBA00022519"/>
    </source>
</evidence>
<dbReference type="InterPro" id="IPR006143">
    <property type="entry name" value="RND_pump_MFP"/>
</dbReference>
<dbReference type="Proteomes" id="UP000255207">
    <property type="component" value="Unassembled WGS sequence"/>
</dbReference>
<proteinExistence type="inferred from homology"/>
<name>A0A370LAL0_9HYPH</name>
<keyword evidence="13" id="KW-1185">Reference proteome</keyword>
<dbReference type="Gene3D" id="2.40.30.170">
    <property type="match status" value="1"/>
</dbReference>
<feature type="domain" description="Multidrug resistance protein MdtA-like C-terminal permuted SH3" evidence="11">
    <location>
        <begin position="289"/>
        <end position="348"/>
    </location>
</feature>
<evidence type="ECO:0000256" key="6">
    <source>
        <dbReference type="ARBA" id="ARBA00023136"/>
    </source>
</evidence>
<dbReference type="InterPro" id="IPR058624">
    <property type="entry name" value="MdtA-like_HH"/>
</dbReference>
<feature type="domain" description="Multidrug resistance protein MdtA-like beta-barrel" evidence="10">
    <location>
        <begin position="203"/>
        <end position="284"/>
    </location>
</feature>
<dbReference type="Pfam" id="PF25967">
    <property type="entry name" value="RND-MFP_C"/>
    <property type="match status" value="1"/>
</dbReference>
<feature type="coiled-coil region" evidence="7">
    <location>
        <begin position="97"/>
        <end position="155"/>
    </location>
</feature>
<dbReference type="GO" id="GO:0015562">
    <property type="term" value="F:efflux transmembrane transporter activity"/>
    <property type="evidence" value="ECO:0007669"/>
    <property type="project" value="TreeGrafter"/>
</dbReference>
<dbReference type="Gene3D" id="2.40.420.20">
    <property type="match status" value="1"/>
</dbReference>
<dbReference type="Gene3D" id="2.40.50.100">
    <property type="match status" value="1"/>
</dbReference>
<dbReference type="Pfam" id="PF25917">
    <property type="entry name" value="BSH_RND"/>
    <property type="match status" value="1"/>
</dbReference>
<evidence type="ECO:0000259" key="9">
    <source>
        <dbReference type="Pfam" id="PF25917"/>
    </source>
</evidence>
<comment type="subcellular location">
    <subcellularLocation>
        <location evidence="1">Cell membrane</location>
    </subcellularLocation>
</comment>
<dbReference type="OrthoDB" id="9783047at2"/>
<dbReference type="Pfam" id="PF25944">
    <property type="entry name" value="Beta-barrel_RND"/>
    <property type="match status" value="1"/>
</dbReference>
<feature type="domain" description="Multidrug resistance protein MdtA-like barrel-sandwich hybrid" evidence="9">
    <location>
        <begin position="56"/>
        <end position="199"/>
    </location>
</feature>
<organism evidence="12 13">
    <name type="scientific">Bosea caraganae</name>
    <dbReference type="NCBI Taxonomy" id="2763117"/>
    <lineage>
        <taxon>Bacteria</taxon>
        <taxon>Pseudomonadati</taxon>
        <taxon>Pseudomonadota</taxon>
        <taxon>Alphaproteobacteria</taxon>
        <taxon>Hyphomicrobiales</taxon>
        <taxon>Boseaceae</taxon>
        <taxon>Bosea</taxon>
    </lineage>
</organism>
<evidence type="ECO:0000259" key="8">
    <source>
        <dbReference type="Pfam" id="PF25876"/>
    </source>
</evidence>
<dbReference type="AlphaFoldDB" id="A0A370LAL0"/>
<evidence type="ECO:0000256" key="3">
    <source>
        <dbReference type="ARBA" id="ARBA00022448"/>
    </source>
</evidence>
<evidence type="ECO:0000256" key="7">
    <source>
        <dbReference type="SAM" id="Coils"/>
    </source>
</evidence>
<dbReference type="InterPro" id="IPR058627">
    <property type="entry name" value="MdtA-like_C"/>
</dbReference>
<sequence length="369" mass="38727">MLAVLALGASGLPWFTHEAQAQAGPNVPATPVQVAAAQREDVPVYLTGLGTVQAFNTVTVRAQVDGQLQKVLFTEGQMVKQGDVLAEIDPRSYQAAFDQATAKIQQDQANLNNAEAMLARDQKLASQDFASQQTLDTQRSTVEQLKAQVAQDQAARDAAAVQLSYTKLVAPLSGRTGVRLVDAGNIVHAADSTGLVVITQTQPISVVSPLPEAQLPLVHAALNAGAVPVTAFTGDGATELGSGTLSLISNQIDQASGTIQLKSTFPNSTESLWPGQFVSLRLQQQIVRNAVTIPSAAVQRGQAGFFVYVVGSDDVIQAHPVELGQIAAGRSIVRQGVAEGERVVTSGAYRLEPGIKVSIDDAPQAAPKR</sequence>
<dbReference type="EMBL" id="QQTP01000002">
    <property type="protein sequence ID" value="RDJ28337.1"/>
    <property type="molecule type" value="Genomic_DNA"/>
</dbReference>
<gene>
    <name evidence="12" type="ORF">DWE98_05775</name>
</gene>
<evidence type="ECO:0000313" key="13">
    <source>
        <dbReference type="Proteomes" id="UP000255207"/>
    </source>
</evidence>
<dbReference type="GO" id="GO:1990281">
    <property type="term" value="C:efflux pump complex"/>
    <property type="evidence" value="ECO:0007669"/>
    <property type="project" value="TreeGrafter"/>
</dbReference>
<evidence type="ECO:0000256" key="1">
    <source>
        <dbReference type="ARBA" id="ARBA00004236"/>
    </source>
</evidence>
<evidence type="ECO:0000256" key="2">
    <source>
        <dbReference type="ARBA" id="ARBA00009477"/>
    </source>
</evidence>
<reference evidence="13" key="1">
    <citation type="submission" date="2018-07" db="EMBL/GenBank/DDBJ databases">
        <authorList>
            <person name="Safronova V.I."/>
            <person name="Chirak E.R."/>
            <person name="Sazanova A.L."/>
        </authorList>
    </citation>
    <scope>NUCLEOTIDE SEQUENCE [LARGE SCALE GENOMIC DNA]</scope>
    <source>
        <strain evidence="13">RCAM04685</strain>
    </source>
</reference>
<keyword evidence="3" id="KW-0813">Transport</keyword>
<dbReference type="SUPFAM" id="SSF111369">
    <property type="entry name" value="HlyD-like secretion proteins"/>
    <property type="match status" value="1"/>
</dbReference>
<dbReference type="PANTHER" id="PTHR30469">
    <property type="entry name" value="MULTIDRUG RESISTANCE PROTEIN MDTA"/>
    <property type="match status" value="1"/>
</dbReference>
<keyword evidence="6" id="KW-0472">Membrane</keyword>
<comment type="similarity">
    <text evidence="2">Belongs to the membrane fusion protein (MFP) (TC 8.A.1) family.</text>
</comment>
<dbReference type="PANTHER" id="PTHR30469:SF12">
    <property type="entry name" value="MULTIDRUG RESISTANCE PROTEIN MDTA"/>
    <property type="match status" value="1"/>
</dbReference>
<feature type="domain" description="Multidrug resistance protein MdtA-like alpha-helical hairpin" evidence="8">
    <location>
        <begin position="98"/>
        <end position="166"/>
    </location>
</feature>